<evidence type="ECO:0000256" key="4">
    <source>
        <dbReference type="ARBA" id="ARBA00013155"/>
    </source>
</evidence>
<evidence type="ECO:0000256" key="10">
    <source>
        <dbReference type="RuleBase" id="RU003560"/>
    </source>
</evidence>
<dbReference type="CDD" id="cd00610">
    <property type="entry name" value="OAT_like"/>
    <property type="match status" value="1"/>
</dbReference>
<dbReference type="InterPro" id="IPR004637">
    <property type="entry name" value="Dat"/>
</dbReference>
<evidence type="ECO:0000256" key="3">
    <source>
        <dbReference type="ARBA" id="ARBA00008954"/>
    </source>
</evidence>
<comment type="catalytic activity">
    <reaction evidence="9">
        <text>L-2,4-diaminobutanoate + 2-oxoglutarate = L-aspartate 4-semialdehyde + L-glutamate</text>
        <dbReference type="Rhea" id="RHEA:11160"/>
        <dbReference type="ChEBI" id="CHEBI:16810"/>
        <dbReference type="ChEBI" id="CHEBI:29985"/>
        <dbReference type="ChEBI" id="CHEBI:58761"/>
        <dbReference type="ChEBI" id="CHEBI:537519"/>
        <dbReference type="EC" id="2.6.1.76"/>
    </reaction>
</comment>
<evidence type="ECO:0000256" key="7">
    <source>
        <dbReference type="ARBA" id="ARBA00022679"/>
    </source>
</evidence>
<comment type="similarity">
    <text evidence="3 10">Belongs to the class-III pyridoxal-phosphate-dependent aminotransferase family.</text>
</comment>
<dbReference type="Gene3D" id="3.40.640.10">
    <property type="entry name" value="Type I PLP-dependent aspartate aminotransferase-like (Major domain)"/>
    <property type="match status" value="1"/>
</dbReference>
<dbReference type="KEGG" id="cpra:CPter91_2593"/>
<dbReference type="Proteomes" id="UP000074561">
    <property type="component" value="Chromosome"/>
</dbReference>
<gene>
    <name evidence="11" type="ORF">CPter91_2593</name>
</gene>
<dbReference type="EMBL" id="CP013234">
    <property type="protein sequence ID" value="AMP04945.1"/>
    <property type="molecule type" value="Genomic_DNA"/>
</dbReference>
<accession>A0A127Q559</accession>
<reference evidence="11 12" key="1">
    <citation type="submission" date="2015-11" db="EMBL/GenBank/DDBJ databases">
        <title>Exploring the genomic traits of fungus-feeding bacterial genus Collimonas.</title>
        <authorList>
            <person name="Song C."/>
            <person name="Schmidt R."/>
            <person name="de Jager V."/>
            <person name="Krzyzanowska D."/>
            <person name="Jongedijk E."/>
            <person name="Cankar K."/>
            <person name="Beekwilder J."/>
            <person name="van Veen A."/>
            <person name="de Boer W."/>
            <person name="van Veen J.A."/>
            <person name="Garbeva P."/>
        </authorList>
    </citation>
    <scope>NUCLEOTIDE SEQUENCE [LARGE SCALE GENOMIC DNA]</scope>
    <source>
        <strain evidence="11 12">Ter91</strain>
    </source>
</reference>
<dbReference type="InterPro" id="IPR049704">
    <property type="entry name" value="Aminotrans_3_PPA_site"/>
</dbReference>
<keyword evidence="6" id="KW-0032">Aminotransferase</keyword>
<dbReference type="Gene3D" id="3.90.1150.10">
    <property type="entry name" value="Aspartate Aminotransferase, domain 1"/>
    <property type="match status" value="1"/>
</dbReference>
<evidence type="ECO:0000256" key="8">
    <source>
        <dbReference type="ARBA" id="ARBA00022898"/>
    </source>
</evidence>
<dbReference type="FunFam" id="3.40.640.10:FF:000004">
    <property type="entry name" value="Acetylornithine aminotransferase"/>
    <property type="match status" value="1"/>
</dbReference>
<dbReference type="InterPro" id="IPR015424">
    <property type="entry name" value="PyrdxlP-dep_Trfase"/>
</dbReference>
<dbReference type="PANTHER" id="PTHR43552">
    <property type="entry name" value="DIAMINOBUTYRATE--2-OXOGLUTARATE AMINOTRANSFERASE"/>
    <property type="match status" value="1"/>
</dbReference>
<dbReference type="EC" id="2.6.1.76" evidence="4"/>
<evidence type="ECO:0000313" key="12">
    <source>
        <dbReference type="Proteomes" id="UP000074561"/>
    </source>
</evidence>
<dbReference type="GO" id="GO:0030170">
    <property type="term" value="F:pyridoxal phosphate binding"/>
    <property type="evidence" value="ECO:0007669"/>
    <property type="project" value="InterPro"/>
</dbReference>
<organism evidence="11 12">
    <name type="scientific">Collimonas pratensis</name>
    <dbReference type="NCBI Taxonomy" id="279113"/>
    <lineage>
        <taxon>Bacteria</taxon>
        <taxon>Pseudomonadati</taxon>
        <taxon>Pseudomonadota</taxon>
        <taxon>Betaproteobacteria</taxon>
        <taxon>Burkholderiales</taxon>
        <taxon>Oxalobacteraceae</taxon>
        <taxon>Collimonas</taxon>
    </lineage>
</organism>
<dbReference type="InterPro" id="IPR015421">
    <property type="entry name" value="PyrdxlP-dep_Trfase_major"/>
</dbReference>
<dbReference type="NCBIfam" id="TIGR00709">
    <property type="entry name" value="dat"/>
    <property type="match status" value="1"/>
</dbReference>
<dbReference type="Pfam" id="PF00202">
    <property type="entry name" value="Aminotran_3"/>
    <property type="match status" value="1"/>
</dbReference>
<protein>
    <recommendedName>
        <fullName evidence="5">Diaminobutyrate--2-oxoglutarate transaminase</fullName>
        <ecNumber evidence="4">2.6.1.76</ecNumber>
    </recommendedName>
</protein>
<dbReference type="InterPro" id="IPR015422">
    <property type="entry name" value="PyrdxlP-dep_Trfase_small"/>
</dbReference>
<dbReference type="STRING" id="279113.CPter91_2593"/>
<dbReference type="PROSITE" id="PS00600">
    <property type="entry name" value="AA_TRANSFER_CLASS_3"/>
    <property type="match status" value="1"/>
</dbReference>
<proteinExistence type="inferred from homology"/>
<evidence type="ECO:0000256" key="9">
    <source>
        <dbReference type="ARBA" id="ARBA00049111"/>
    </source>
</evidence>
<comment type="cofactor">
    <cofactor evidence="1">
        <name>pyridoxal 5'-phosphate</name>
        <dbReference type="ChEBI" id="CHEBI:597326"/>
    </cofactor>
</comment>
<dbReference type="AlphaFoldDB" id="A0A127Q559"/>
<dbReference type="InterPro" id="IPR005814">
    <property type="entry name" value="Aminotrans_3"/>
</dbReference>
<dbReference type="GO" id="GO:0045303">
    <property type="term" value="F:diaminobutyrate-2-oxoglutarate transaminase activity"/>
    <property type="evidence" value="ECO:0007669"/>
    <property type="project" value="UniProtKB-EC"/>
</dbReference>
<dbReference type="SUPFAM" id="SSF53383">
    <property type="entry name" value="PLP-dependent transferases"/>
    <property type="match status" value="1"/>
</dbReference>
<evidence type="ECO:0000256" key="5">
    <source>
        <dbReference type="ARBA" id="ARBA00014798"/>
    </source>
</evidence>
<evidence type="ECO:0000256" key="1">
    <source>
        <dbReference type="ARBA" id="ARBA00001933"/>
    </source>
</evidence>
<dbReference type="PATRIC" id="fig|279113.9.peg.2559"/>
<keyword evidence="8 10" id="KW-0663">Pyridoxal phosphate</keyword>
<evidence type="ECO:0000313" key="11">
    <source>
        <dbReference type="EMBL" id="AMP04945.1"/>
    </source>
</evidence>
<comment type="pathway">
    <text evidence="2">Amine and polyamine biosynthesis; ectoine biosynthesis; L-ectoine from L-aspartate 4-semialdehyde: step 1/3.</text>
</comment>
<dbReference type="PANTHER" id="PTHR43552:SF1">
    <property type="entry name" value="DIAMINOBUTYRATE--2-OXOGLUTARATE AMINOTRANSFERASE"/>
    <property type="match status" value="1"/>
</dbReference>
<evidence type="ECO:0000256" key="6">
    <source>
        <dbReference type="ARBA" id="ARBA00022576"/>
    </source>
</evidence>
<keyword evidence="7" id="KW-0808">Transferase</keyword>
<name>A0A127Q559_9BURK</name>
<sequence>MAVSELATRFDADFEIDETGPSQDEMYAFVKARESGARTYANSIGVVIEKGRLARVTDSAGKDYLDCLSCAGTLATGHNHPYILAKVEEFLQSGHVLQALDMTTPAKYRFLVKLLECLPPEFARHVRFQSCGPSGADAVEAALKLFKTATGRRTVLAFHGAYHGMTAGALALTGNLTAKRQVASIMPDVHFLPYPYSYRCPFSLGGEQSDVTSLAYIERMLTDPESGVTAPAAMIVEAIQGEGGVIPASAKWLRGIREITARLDIPLIIDEIQTGFGRTGDMFAFEHAGIVPDAVVISKAVGGGFPLSMLLYHEKYDTWQAGAHAGTFRGNQIAMVAGAACLEVIQAEQLVAQARAKGNYLETRLRELACRFSILGDIRGRGLMWGIEVIAPDAAPDAIGSYPADGAMARTIKQRCLANGLIIETGGRHSAVLRLLPPLIISEQELDEAIDKLSRSIEEALG</sequence>
<dbReference type="PIRSF" id="PIRSF000521">
    <property type="entry name" value="Transaminase_4ab_Lys_Orn"/>
    <property type="match status" value="1"/>
</dbReference>
<evidence type="ECO:0000256" key="2">
    <source>
        <dbReference type="ARBA" id="ARBA00004946"/>
    </source>
</evidence>